<keyword evidence="1" id="KW-0472">Membrane</keyword>
<organism evidence="3 4">
    <name type="scientific">Trifolium medium</name>
    <dbReference type="NCBI Taxonomy" id="97028"/>
    <lineage>
        <taxon>Eukaryota</taxon>
        <taxon>Viridiplantae</taxon>
        <taxon>Streptophyta</taxon>
        <taxon>Embryophyta</taxon>
        <taxon>Tracheophyta</taxon>
        <taxon>Spermatophyta</taxon>
        <taxon>Magnoliopsida</taxon>
        <taxon>eudicotyledons</taxon>
        <taxon>Gunneridae</taxon>
        <taxon>Pentapetalae</taxon>
        <taxon>rosids</taxon>
        <taxon>fabids</taxon>
        <taxon>Fabales</taxon>
        <taxon>Fabaceae</taxon>
        <taxon>Papilionoideae</taxon>
        <taxon>50 kb inversion clade</taxon>
        <taxon>NPAAA clade</taxon>
        <taxon>Hologalegina</taxon>
        <taxon>IRL clade</taxon>
        <taxon>Trifolieae</taxon>
        <taxon>Trifolium</taxon>
    </lineage>
</organism>
<dbReference type="InterPro" id="IPR026960">
    <property type="entry name" value="RVT-Znf"/>
</dbReference>
<dbReference type="AlphaFoldDB" id="A0A392PU71"/>
<feature type="domain" description="Reverse transcriptase zinc-binding" evidence="2">
    <location>
        <begin position="4"/>
        <end position="72"/>
    </location>
</feature>
<name>A0A392PU71_9FABA</name>
<dbReference type="EMBL" id="LXQA010097330">
    <property type="protein sequence ID" value="MCI15641.1"/>
    <property type="molecule type" value="Genomic_DNA"/>
</dbReference>
<reference evidence="3 4" key="1">
    <citation type="journal article" date="2018" name="Front. Plant Sci.">
        <title>Red Clover (Trifolium pratense) and Zigzag Clover (T. medium) - A Picture of Genomic Similarities and Differences.</title>
        <authorList>
            <person name="Dluhosova J."/>
            <person name="Istvanek J."/>
            <person name="Nedelnik J."/>
            <person name="Repkova J."/>
        </authorList>
    </citation>
    <scope>NUCLEOTIDE SEQUENCE [LARGE SCALE GENOMIC DNA]</scope>
    <source>
        <strain evidence="4">cv. 10/8</strain>
        <tissue evidence="3">Leaf</tissue>
    </source>
</reference>
<evidence type="ECO:0000256" key="1">
    <source>
        <dbReference type="SAM" id="Phobius"/>
    </source>
</evidence>
<protein>
    <submittedName>
        <fullName evidence="3">F-box family protein</fullName>
    </submittedName>
</protein>
<accession>A0A392PU71</accession>
<dbReference type="PANTHER" id="PTHR33116">
    <property type="entry name" value="REVERSE TRANSCRIPTASE ZINC-BINDING DOMAIN-CONTAINING PROTEIN-RELATED-RELATED"/>
    <property type="match status" value="1"/>
</dbReference>
<keyword evidence="4" id="KW-1185">Reference proteome</keyword>
<dbReference type="PANTHER" id="PTHR33116:SF78">
    <property type="entry name" value="OS12G0587133 PROTEIN"/>
    <property type="match status" value="1"/>
</dbReference>
<evidence type="ECO:0000313" key="3">
    <source>
        <dbReference type="EMBL" id="MCI15641.1"/>
    </source>
</evidence>
<feature type="transmembrane region" description="Helical" evidence="1">
    <location>
        <begin position="76"/>
        <end position="96"/>
    </location>
</feature>
<feature type="non-terminal residue" evidence="3">
    <location>
        <position position="1"/>
    </location>
</feature>
<comment type="caution">
    <text evidence="3">The sequence shown here is derived from an EMBL/GenBank/DDBJ whole genome shotgun (WGS) entry which is preliminary data.</text>
</comment>
<evidence type="ECO:0000313" key="4">
    <source>
        <dbReference type="Proteomes" id="UP000265520"/>
    </source>
</evidence>
<dbReference type="Proteomes" id="UP000265520">
    <property type="component" value="Unassembled WGS sequence"/>
</dbReference>
<evidence type="ECO:0000259" key="2">
    <source>
        <dbReference type="Pfam" id="PF13966"/>
    </source>
</evidence>
<sequence>VLVFDQIWGSPAPSKVIAFSWQLLYDRIPTRANLEVRGLLGTDLPWECVGCVGSAESSIHLFLRCPSAMMMWYEVFRWLGVVIVIPPPLFLLFEVLRGFARNVKLRQGFLIIWHATLWCLWKVRNNSIFANGSFVPKIIVDEIKVMSWKWCLTRMNLSPCLFYEWTWDPGDCLQR</sequence>
<proteinExistence type="predicted"/>
<keyword evidence="1" id="KW-1133">Transmembrane helix</keyword>
<dbReference type="Pfam" id="PF13966">
    <property type="entry name" value="zf-RVT"/>
    <property type="match status" value="1"/>
</dbReference>
<keyword evidence="1" id="KW-0812">Transmembrane</keyword>